<dbReference type="PANTHER" id="PTHR11066:SF64">
    <property type="entry name" value="ACYL-COA THIOESTERASE (AFU_ORTHOLOGUE AFUA_1G12060)"/>
    <property type="match status" value="1"/>
</dbReference>
<dbReference type="GO" id="GO:0047617">
    <property type="term" value="F:fatty acyl-CoA hydrolase activity"/>
    <property type="evidence" value="ECO:0007669"/>
    <property type="project" value="InterPro"/>
</dbReference>
<accession>A0A8S8ZXJ7</accession>
<dbReference type="OMA" id="DMTGTFI"/>
<comment type="similarity">
    <text evidence="1">Belongs to the C/M/P thioester hydrolase family.</text>
</comment>
<sequence length="426" mass="46882">MSDSEYDKLLSFQEALELVKLPPDSNSQYRFIGTRSAYLPGCDYPPEKEMPSFHTAAYGGHVYAQSALAACRTWGGIEDQNKIPKSQKLGLHTIHGFFTAAGNRHRPFIYSATPLTSTRSFSTLSVTAYQPSLRSTASTAESSPSSESSSPSSEERPDRFPHFPLSDASLTLSPTPSFTALISFKASEPHSAGIAIQEPPPQIRFRDILASRKPTDWPPAPPVDIDGVRALVGEDVIGEFPIVEMRKVDMTSYNEGKPVHERRELLLYRLLKPLPSSDGDGEGGGDGVQEGNNHAVIHAYVVDRNGLLMACNHLGMGWTLGKAASLSYSIVFHTNVEECVMRYGSRETDLDLSPDWEARSKGKADGESEGVWWIQEAWFPRAGAGRGIVESKVWSPGGVHVATEYQDGLIRSFEKEEQKPKWNPKL</sequence>
<proteinExistence type="inferred from homology"/>
<dbReference type="GO" id="GO:0009062">
    <property type="term" value="P:fatty acid catabolic process"/>
    <property type="evidence" value="ECO:0007669"/>
    <property type="project" value="TreeGrafter"/>
</dbReference>
<dbReference type="EMBL" id="NMPR01000045">
    <property type="protein sequence ID" value="KAA8632955.1"/>
    <property type="molecule type" value="Genomic_DNA"/>
</dbReference>
<evidence type="ECO:0000313" key="5">
    <source>
        <dbReference type="EMBL" id="KAA8632955.1"/>
    </source>
</evidence>
<gene>
    <name evidence="5" type="ORF">SMACR_02047</name>
</gene>
<dbReference type="GO" id="GO:0005782">
    <property type="term" value="C:peroxisomal matrix"/>
    <property type="evidence" value="ECO:0007669"/>
    <property type="project" value="TreeGrafter"/>
</dbReference>
<name>A0A8S8ZXJ7_SORMA</name>
<comment type="caution">
    <text evidence="5">The sequence shown here is derived from an EMBL/GenBank/DDBJ whole genome shotgun (WGS) entry which is preliminary data.</text>
</comment>
<dbReference type="Proteomes" id="UP000433876">
    <property type="component" value="Unassembled WGS sequence"/>
</dbReference>
<dbReference type="PANTHER" id="PTHR11066">
    <property type="entry name" value="ACYL-COA THIOESTERASE"/>
    <property type="match status" value="1"/>
</dbReference>
<reference evidence="5 6" key="1">
    <citation type="submission" date="2017-07" db="EMBL/GenBank/DDBJ databases">
        <title>Genome sequence of the Sordaria macrospora wild type strain R19027.</title>
        <authorList>
            <person name="Nowrousian M."/>
            <person name="Teichert I."/>
            <person name="Kueck U."/>
        </authorList>
    </citation>
    <scope>NUCLEOTIDE SEQUENCE [LARGE SCALE GENOMIC DNA]</scope>
    <source>
        <strain evidence="5 6">R19027</strain>
        <tissue evidence="5">Mycelium</tissue>
    </source>
</reference>
<organism evidence="5 6">
    <name type="scientific">Sordaria macrospora</name>
    <dbReference type="NCBI Taxonomy" id="5147"/>
    <lineage>
        <taxon>Eukaryota</taxon>
        <taxon>Fungi</taxon>
        <taxon>Dikarya</taxon>
        <taxon>Ascomycota</taxon>
        <taxon>Pezizomycotina</taxon>
        <taxon>Sordariomycetes</taxon>
        <taxon>Sordariomycetidae</taxon>
        <taxon>Sordariales</taxon>
        <taxon>Sordariaceae</taxon>
        <taxon>Sordaria</taxon>
    </lineage>
</organism>
<dbReference type="VEuPathDB" id="FungiDB:SMAC_02047"/>
<feature type="compositionally biased region" description="Low complexity" evidence="3">
    <location>
        <begin position="135"/>
        <end position="152"/>
    </location>
</feature>
<dbReference type="AlphaFoldDB" id="A0A8S8ZXJ7"/>
<feature type="domain" description="Acyl-CoA thioesterase-like N-terminal HotDog" evidence="4">
    <location>
        <begin position="49"/>
        <end position="137"/>
    </location>
</feature>
<protein>
    <recommendedName>
        <fullName evidence="4">Acyl-CoA thioesterase-like N-terminal HotDog domain-containing protein</fullName>
    </recommendedName>
</protein>
<dbReference type="CDD" id="cd03444">
    <property type="entry name" value="Thioesterase_II_repeat1"/>
    <property type="match status" value="1"/>
</dbReference>
<feature type="region of interest" description="Disordered" evidence="3">
    <location>
        <begin position="132"/>
        <end position="168"/>
    </location>
</feature>
<evidence type="ECO:0000313" key="6">
    <source>
        <dbReference type="Proteomes" id="UP000433876"/>
    </source>
</evidence>
<keyword evidence="2" id="KW-0378">Hydrolase</keyword>
<evidence type="ECO:0000259" key="4">
    <source>
        <dbReference type="Pfam" id="PF13622"/>
    </source>
</evidence>
<dbReference type="GO" id="GO:0006637">
    <property type="term" value="P:acyl-CoA metabolic process"/>
    <property type="evidence" value="ECO:0007669"/>
    <property type="project" value="InterPro"/>
</dbReference>
<dbReference type="Pfam" id="PF13622">
    <property type="entry name" value="4HBT_3"/>
    <property type="match status" value="1"/>
</dbReference>
<dbReference type="InterPro" id="IPR029069">
    <property type="entry name" value="HotDog_dom_sf"/>
</dbReference>
<evidence type="ECO:0000256" key="3">
    <source>
        <dbReference type="SAM" id="MobiDB-lite"/>
    </source>
</evidence>
<dbReference type="InterPro" id="IPR003703">
    <property type="entry name" value="Acyl_CoA_thio"/>
</dbReference>
<dbReference type="Gene3D" id="2.40.160.210">
    <property type="entry name" value="Acyl-CoA thioesterase, double hotdog domain"/>
    <property type="match status" value="1"/>
</dbReference>
<evidence type="ECO:0000256" key="1">
    <source>
        <dbReference type="ARBA" id="ARBA00006538"/>
    </source>
</evidence>
<evidence type="ECO:0000256" key="2">
    <source>
        <dbReference type="ARBA" id="ARBA00022801"/>
    </source>
</evidence>
<dbReference type="InterPro" id="IPR049449">
    <property type="entry name" value="TesB_ACOT8-like_N"/>
</dbReference>
<dbReference type="InterPro" id="IPR042171">
    <property type="entry name" value="Acyl-CoA_hotdog"/>
</dbReference>
<dbReference type="SUPFAM" id="SSF54637">
    <property type="entry name" value="Thioesterase/thiol ester dehydrase-isomerase"/>
    <property type="match status" value="2"/>
</dbReference>